<comment type="caution">
    <text evidence="1">The sequence shown here is derived from an EMBL/GenBank/DDBJ whole genome shotgun (WGS) entry which is preliminary data.</text>
</comment>
<proteinExistence type="predicted"/>
<dbReference type="RefSeq" id="WP_323277081.1">
    <property type="nucleotide sequence ID" value="NZ_JAYGGQ010000001.1"/>
</dbReference>
<sequence length="321" mass="32353">MADLNRVLALLAQPQATRFVRGVVVAPASGSTGYSLNINGSALPASCADNVAVAAGDPVLCVLIDSGRGGAEAIILCRLSTSGIHPATGTVTSVPGGSNTIVVTGTDGMTYNAYAQSGYTPAVNDNVDMVFLAGVPYATKAIATPSATVSQPITSQGSGPSTGTTPFTASDSATFWATGGWGSWGNQADVYEGTWNGSTVHGAWWYGGGPTQLAGRTIAAARFTFGARIGGSGNYNAPASVNIWTHSASSRPSQFTDVTLLNGPTTVTIQPYASPTVTLSAAQAADLVNGGGIAIFGGDYAAFQGVQANAASGQLAFDWSR</sequence>
<dbReference type="Proteomes" id="UP001304769">
    <property type="component" value="Unassembled WGS sequence"/>
</dbReference>
<evidence type="ECO:0000313" key="2">
    <source>
        <dbReference type="Proteomes" id="UP001304769"/>
    </source>
</evidence>
<reference evidence="1 2" key="1">
    <citation type="submission" date="2023-12" db="EMBL/GenBank/DDBJ databases">
        <title>Sinomonas terricola sp. nov, isolated from litchi orchard soil in Guangdong, PR China.</title>
        <authorList>
            <person name="Jiaxin W."/>
            <person name="Yang Z."/>
            <person name="Honghui Z."/>
        </authorList>
    </citation>
    <scope>NUCLEOTIDE SEQUENCE [LARGE SCALE GENOMIC DNA]</scope>
    <source>
        <strain evidence="1 2">JGH33</strain>
    </source>
</reference>
<dbReference type="EMBL" id="JAYGGQ010000001">
    <property type="protein sequence ID" value="MEA5453309.1"/>
    <property type="molecule type" value="Genomic_DNA"/>
</dbReference>
<name>A0ABU5T0Z1_9MICC</name>
<gene>
    <name evidence="1" type="ORF">SPF06_01105</name>
</gene>
<organism evidence="1 2">
    <name type="scientific">Sinomonas terricola</name>
    <dbReference type="NCBI Taxonomy" id="3110330"/>
    <lineage>
        <taxon>Bacteria</taxon>
        <taxon>Bacillati</taxon>
        <taxon>Actinomycetota</taxon>
        <taxon>Actinomycetes</taxon>
        <taxon>Micrococcales</taxon>
        <taxon>Micrococcaceae</taxon>
        <taxon>Sinomonas</taxon>
    </lineage>
</organism>
<evidence type="ECO:0000313" key="1">
    <source>
        <dbReference type="EMBL" id="MEA5453309.1"/>
    </source>
</evidence>
<protein>
    <recommendedName>
        <fullName evidence="3">Minor tail protein</fullName>
    </recommendedName>
</protein>
<evidence type="ECO:0008006" key="3">
    <source>
        <dbReference type="Google" id="ProtNLM"/>
    </source>
</evidence>
<keyword evidence="2" id="KW-1185">Reference proteome</keyword>
<accession>A0ABU5T0Z1</accession>